<dbReference type="Proteomes" id="UP000014155">
    <property type="component" value="Unassembled WGS sequence"/>
</dbReference>
<comment type="caution">
    <text evidence="1">The sequence shown here is derived from an EMBL/GenBank/DDBJ whole genome shotgun (WGS) entry which is preliminary data.</text>
</comment>
<keyword evidence="2" id="KW-1185">Reference proteome</keyword>
<dbReference type="PATRIC" id="fig|1195236.3.peg.966"/>
<proteinExistence type="predicted"/>
<dbReference type="RefSeq" id="WP_004624195.1">
    <property type="nucleotide sequence ID" value="NZ_AORV01000021.1"/>
</dbReference>
<evidence type="ECO:0008006" key="3">
    <source>
        <dbReference type="Google" id="ProtNLM"/>
    </source>
</evidence>
<name>S0FN30_RUMCE</name>
<accession>S0FN30</accession>
<gene>
    <name evidence="1" type="ORF">CTER_0672</name>
</gene>
<dbReference type="STRING" id="1195236.CTER_0672"/>
<evidence type="ECO:0000313" key="1">
    <source>
        <dbReference type="EMBL" id="EMS73282.1"/>
    </source>
</evidence>
<evidence type="ECO:0000313" key="2">
    <source>
        <dbReference type="Proteomes" id="UP000014155"/>
    </source>
</evidence>
<organism evidence="1 2">
    <name type="scientific">Ruminiclostridium cellobioparum subsp. termitidis CT1112</name>
    <dbReference type="NCBI Taxonomy" id="1195236"/>
    <lineage>
        <taxon>Bacteria</taxon>
        <taxon>Bacillati</taxon>
        <taxon>Bacillota</taxon>
        <taxon>Clostridia</taxon>
        <taxon>Eubacteriales</taxon>
        <taxon>Oscillospiraceae</taxon>
        <taxon>Ruminiclostridium</taxon>
    </lineage>
</organism>
<dbReference type="AlphaFoldDB" id="S0FN30"/>
<reference evidence="1 2" key="1">
    <citation type="journal article" date="2013" name="Genome Announc.">
        <title>Draft Genome Sequence of the Cellulolytic, Mesophilic, Anaerobic Bacterium Clostridium termitidis Strain CT1112 (DSM 5398).</title>
        <authorList>
            <person name="Lal S."/>
            <person name="Ramachandran U."/>
            <person name="Zhang X."/>
            <person name="Munir R."/>
            <person name="Sparling R."/>
            <person name="Levin D.B."/>
        </authorList>
    </citation>
    <scope>NUCLEOTIDE SEQUENCE [LARGE SCALE GENOMIC DNA]</scope>
    <source>
        <strain evidence="1 2">CT1112</strain>
    </source>
</reference>
<dbReference type="EMBL" id="AORV01000021">
    <property type="protein sequence ID" value="EMS73282.1"/>
    <property type="molecule type" value="Genomic_DNA"/>
</dbReference>
<dbReference type="Pfam" id="PF14035">
    <property type="entry name" value="YlzJ"/>
    <property type="match status" value="1"/>
</dbReference>
<dbReference type="InterPro" id="IPR025619">
    <property type="entry name" value="YlzJ"/>
</dbReference>
<sequence length="80" mass="9042">MILYTIYDPSVVFQNVDYYNQEKLNSGFAEMEVNGVRVLAAPAQNEGMRIERLLSTNPMHFLDPRLQPGVSIPEKRSQGG</sequence>
<protein>
    <recommendedName>
        <fullName evidence="3">YlzJ-like protein</fullName>
    </recommendedName>
</protein>